<evidence type="ECO:0000313" key="3">
    <source>
        <dbReference type="Proteomes" id="UP000266693"/>
    </source>
</evidence>
<dbReference type="InterPro" id="IPR036869">
    <property type="entry name" value="J_dom_sf"/>
</dbReference>
<reference evidence="2 3" key="1">
    <citation type="submission" date="2018-08" db="EMBL/GenBank/DDBJ databases">
        <title>The multiple taxonomic identification of Sphingomonas gilva.</title>
        <authorList>
            <person name="Zhu D."/>
            <person name="Zheng S."/>
        </authorList>
    </citation>
    <scope>NUCLEOTIDE SEQUENCE [LARGE SCALE GENOMIC DNA]</scope>
    <source>
        <strain evidence="2 3">ZDH117</strain>
    </source>
</reference>
<dbReference type="AlphaFoldDB" id="A0A396RMG2"/>
<dbReference type="RefSeq" id="WP_118863882.1">
    <property type="nucleotide sequence ID" value="NZ_QWLV01000003.1"/>
</dbReference>
<dbReference type="InterPro" id="IPR001623">
    <property type="entry name" value="DnaJ_domain"/>
</dbReference>
<dbReference type="Proteomes" id="UP000266693">
    <property type="component" value="Unassembled WGS sequence"/>
</dbReference>
<dbReference type="CDD" id="cd06257">
    <property type="entry name" value="DnaJ"/>
    <property type="match status" value="1"/>
</dbReference>
<name>A0A396RMG2_9SPHN</name>
<dbReference type="PROSITE" id="PS50076">
    <property type="entry name" value="DNAJ_2"/>
    <property type="match status" value="1"/>
</dbReference>
<proteinExistence type="predicted"/>
<evidence type="ECO:0000313" key="2">
    <source>
        <dbReference type="EMBL" id="RHW17617.1"/>
    </source>
</evidence>
<feature type="domain" description="J" evidence="1">
    <location>
        <begin position="31"/>
        <end position="88"/>
    </location>
</feature>
<protein>
    <submittedName>
        <fullName evidence="2">J domain-containing protein</fullName>
    </submittedName>
</protein>
<evidence type="ECO:0000259" key="1">
    <source>
        <dbReference type="PROSITE" id="PS50076"/>
    </source>
</evidence>
<sequence>MTKLIIAAAVLAAIWLLWRRGRRGAGMTVTEARATLDLPADADEAAIRAAHRRLIARVHPDAGGNAALAARINAARDVLLRELPKELK</sequence>
<comment type="caution">
    <text evidence="2">The sequence shown here is derived from an EMBL/GenBank/DDBJ whole genome shotgun (WGS) entry which is preliminary data.</text>
</comment>
<dbReference type="Gene3D" id="1.10.287.110">
    <property type="entry name" value="DnaJ domain"/>
    <property type="match status" value="1"/>
</dbReference>
<dbReference type="SUPFAM" id="SSF46565">
    <property type="entry name" value="Chaperone J-domain"/>
    <property type="match status" value="1"/>
</dbReference>
<dbReference type="EMBL" id="QWLV01000003">
    <property type="protein sequence ID" value="RHW17617.1"/>
    <property type="molecule type" value="Genomic_DNA"/>
</dbReference>
<organism evidence="2 3">
    <name type="scientific">Sphingomonas gilva</name>
    <dbReference type="NCBI Taxonomy" id="2305907"/>
    <lineage>
        <taxon>Bacteria</taxon>
        <taxon>Pseudomonadati</taxon>
        <taxon>Pseudomonadota</taxon>
        <taxon>Alphaproteobacteria</taxon>
        <taxon>Sphingomonadales</taxon>
        <taxon>Sphingomonadaceae</taxon>
        <taxon>Sphingomonas</taxon>
    </lineage>
</organism>
<gene>
    <name evidence="2" type="ORF">D1610_09190</name>
</gene>
<dbReference type="SMART" id="SM00271">
    <property type="entry name" value="DnaJ"/>
    <property type="match status" value="1"/>
</dbReference>
<keyword evidence="3" id="KW-1185">Reference proteome</keyword>
<accession>A0A396RMG2</accession>